<keyword evidence="4 5" id="KW-0472">Membrane</keyword>
<dbReference type="Pfam" id="PF01957">
    <property type="entry name" value="NfeD"/>
    <property type="match status" value="1"/>
</dbReference>
<evidence type="ECO:0000256" key="2">
    <source>
        <dbReference type="ARBA" id="ARBA00022692"/>
    </source>
</evidence>
<feature type="transmembrane region" description="Helical" evidence="5">
    <location>
        <begin position="6"/>
        <end position="24"/>
    </location>
</feature>
<feature type="domain" description="NfeD-like C-terminal" evidence="6">
    <location>
        <begin position="90"/>
        <end position="144"/>
    </location>
</feature>
<evidence type="ECO:0000256" key="5">
    <source>
        <dbReference type="SAM" id="Phobius"/>
    </source>
</evidence>
<evidence type="ECO:0000256" key="1">
    <source>
        <dbReference type="ARBA" id="ARBA00004141"/>
    </source>
</evidence>
<comment type="subcellular location">
    <subcellularLocation>
        <location evidence="1">Membrane</location>
        <topology evidence="1">Multi-pass membrane protein</topology>
    </subcellularLocation>
</comment>
<dbReference type="PANTHER" id="PTHR33507:SF3">
    <property type="entry name" value="INNER MEMBRANE PROTEIN YBBJ"/>
    <property type="match status" value="1"/>
</dbReference>
<dbReference type="AlphaFoldDB" id="A0AAU7JCH2"/>
<dbReference type="RefSeq" id="WP_406854831.1">
    <property type="nucleotide sequence ID" value="NZ_CP157484.1"/>
</dbReference>
<dbReference type="Gene3D" id="2.40.50.140">
    <property type="entry name" value="Nucleic acid-binding proteins"/>
    <property type="match status" value="1"/>
</dbReference>
<organism evidence="7">
    <name type="scientific">Alsobacter sp. KACC 23698</name>
    <dbReference type="NCBI Taxonomy" id="3149229"/>
    <lineage>
        <taxon>Bacteria</taxon>
        <taxon>Pseudomonadati</taxon>
        <taxon>Pseudomonadota</taxon>
        <taxon>Alphaproteobacteria</taxon>
        <taxon>Hyphomicrobiales</taxon>
        <taxon>Alsobacteraceae</taxon>
        <taxon>Alsobacter</taxon>
    </lineage>
</organism>
<feature type="transmembrane region" description="Helical" evidence="5">
    <location>
        <begin position="55"/>
        <end position="73"/>
    </location>
</feature>
<dbReference type="GO" id="GO:0005886">
    <property type="term" value="C:plasma membrane"/>
    <property type="evidence" value="ECO:0007669"/>
    <property type="project" value="TreeGrafter"/>
</dbReference>
<dbReference type="InterPro" id="IPR002810">
    <property type="entry name" value="NfeD-like_C"/>
</dbReference>
<evidence type="ECO:0000256" key="3">
    <source>
        <dbReference type="ARBA" id="ARBA00022989"/>
    </source>
</evidence>
<protein>
    <submittedName>
        <fullName evidence="7">NfeD family protein</fullName>
    </submittedName>
</protein>
<evidence type="ECO:0000256" key="4">
    <source>
        <dbReference type="ARBA" id="ARBA00023136"/>
    </source>
</evidence>
<keyword evidence="2 5" id="KW-0812">Transmembrane</keyword>
<dbReference type="EMBL" id="CP157484">
    <property type="protein sequence ID" value="XBO38003.1"/>
    <property type="molecule type" value="Genomic_DNA"/>
</dbReference>
<proteinExistence type="predicted"/>
<reference evidence="7" key="1">
    <citation type="submission" date="2024-05" db="EMBL/GenBank/DDBJ databases">
        <authorList>
            <person name="Kim S."/>
            <person name="Heo J."/>
            <person name="Choi H."/>
            <person name="Choi Y."/>
            <person name="Kwon S.-W."/>
            <person name="Kim Y."/>
        </authorList>
    </citation>
    <scope>NUCLEOTIDE SEQUENCE</scope>
    <source>
        <strain evidence="7">KACC 23698</strain>
    </source>
</reference>
<name>A0AAU7JCH2_9HYPH</name>
<dbReference type="InterPro" id="IPR012340">
    <property type="entry name" value="NA-bd_OB-fold"/>
</dbReference>
<gene>
    <name evidence="7" type="ORF">ABEG18_20120</name>
</gene>
<sequence length="145" mass="15462">MIDIFFGPWGWIIAGLLLVGVEVLAPGAFMIWLGLAALLTGLVSFVIAMSGEAAALTFAALAIACVAVGRNLTRDRGPKRPEQVINDRGSALVGRLFVLDEPLREGRGRVRVDDTVWRIEGPDLPAGTEVQVVGVDGTLLKVKRS</sequence>
<evidence type="ECO:0000259" key="6">
    <source>
        <dbReference type="Pfam" id="PF01957"/>
    </source>
</evidence>
<accession>A0AAU7JCH2</accession>
<dbReference type="PANTHER" id="PTHR33507">
    <property type="entry name" value="INNER MEMBRANE PROTEIN YBBJ"/>
    <property type="match status" value="1"/>
</dbReference>
<evidence type="ECO:0000313" key="7">
    <source>
        <dbReference type="EMBL" id="XBO38003.1"/>
    </source>
</evidence>
<keyword evidence="3 5" id="KW-1133">Transmembrane helix</keyword>
<dbReference type="InterPro" id="IPR052165">
    <property type="entry name" value="Membrane_assoc_protease"/>
</dbReference>